<dbReference type="EMBL" id="JAHLKM010000032">
    <property type="protein sequence ID" value="MCQ4334676.1"/>
    <property type="molecule type" value="Genomic_DNA"/>
</dbReference>
<reference evidence="3" key="1">
    <citation type="journal article" date="2023" name="Front. Microbiol.">
        <title>Genomic-based phylogenetic and metabolic analyses of the genus Natronomonas, and description of Natronomonas aquatica sp. nov.</title>
        <authorList>
            <person name="Garcia-Roldan A."/>
            <person name="Duran-Viseras A."/>
            <person name="de la Haba R.R."/>
            <person name="Corral P."/>
            <person name="Sanchez-Porro C."/>
            <person name="Ventosa A."/>
        </authorList>
    </citation>
    <scope>NUCLEOTIDE SEQUENCE</scope>
    <source>
        <strain evidence="3">F2-12</strain>
    </source>
</reference>
<dbReference type="Proteomes" id="UP001139494">
    <property type="component" value="Unassembled WGS sequence"/>
</dbReference>
<dbReference type="RefSeq" id="WP_256030749.1">
    <property type="nucleotide sequence ID" value="NZ_JAHLKM010000032.1"/>
</dbReference>
<protein>
    <submittedName>
        <fullName evidence="3">Hydantoinase B/oxoprolinase family protein</fullName>
    </submittedName>
</protein>
<name>A0A9R1D6S9_9EURY</name>
<accession>A0A9R1D6S9</accession>
<organism evidence="3 4">
    <name type="scientific">Natronomonas aquatica</name>
    <dbReference type="NCBI Taxonomy" id="2841590"/>
    <lineage>
        <taxon>Archaea</taxon>
        <taxon>Methanobacteriati</taxon>
        <taxon>Methanobacteriota</taxon>
        <taxon>Stenosarchaea group</taxon>
        <taxon>Halobacteria</taxon>
        <taxon>Halobacteriales</taxon>
        <taxon>Natronomonadaceae</taxon>
        <taxon>Natronomonas</taxon>
    </lineage>
</organism>
<dbReference type="PANTHER" id="PTHR11365:SF23">
    <property type="entry name" value="HYPOTHETICAL 5-OXOPROLINASE (EUROFUNG)-RELATED"/>
    <property type="match status" value="1"/>
</dbReference>
<feature type="domain" description="Hydantoinase B/oxoprolinase" evidence="2">
    <location>
        <begin position="6"/>
        <end position="513"/>
    </location>
</feature>
<feature type="region of interest" description="Disordered" evidence="1">
    <location>
        <begin position="461"/>
        <end position="533"/>
    </location>
</feature>
<dbReference type="PANTHER" id="PTHR11365">
    <property type="entry name" value="5-OXOPROLINASE RELATED"/>
    <property type="match status" value="1"/>
</dbReference>
<keyword evidence="4" id="KW-1185">Reference proteome</keyword>
<evidence type="ECO:0000313" key="4">
    <source>
        <dbReference type="Proteomes" id="UP001139494"/>
    </source>
</evidence>
<dbReference type="InterPro" id="IPR003692">
    <property type="entry name" value="Hydantoinase_B"/>
</dbReference>
<sequence length="533" mass="56313">MTDAIDPVTLEVLRNQLEGIAEEMGQTLIRGAYSPNIKERQDCSTALFHADGRMIAQAEHIPVHLGAMPAAVAAVIDREPRPGDVFVLNDPFTGGTHLPDVTLVSPIALDGGIVGYAVSRAHHADVGGMTPGSMPAGAREIQQEGLRLPPIRLVESGERNEALFSLLLANVRNPEERRADLRAQLAANDRAGTRLRELAAEHGRERLEAAFGAVIEYSRERIEAELETLPDGVYRASDILEGDGITDTDVPIEVTVTVEGDELEVDFSGTAPQVDGNLNAPLSVAKSAVYFVVRCVTDPEIPPNHGCYAPITVTAPDGSLLNPEPPAAVVGGNVETSQRVTDVTFAALAEAAPERVPAQGQGTMNNLTVGGRNGSFAYYETIGGGFGARADADGMDGVQVGMTNTLNTPIEALEAEYPLAVERYAFRPDTDGEGRFRGGLGLERRLRIEAEATVSLLTERRRRGPRGVAGGGPGATGENLIDGDPVGAKTTVDVPAGTIVTVRTPGGGGHGDPEERDSEAIRRDRADGKADPE</sequence>
<dbReference type="Pfam" id="PF02538">
    <property type="entry name" value="Hydantoinase_B"/>
    <property type="match status" value="1"/>
</dbReference>
<evidence type="ECO:0000256" key="1">
    <source>
        <dbReference type="SAM" id="MobiDB-lite"/>
    </source>
</evidence>
<dbReference type="InterPro" id="IPR045079">
    <property type="entry name" value="Oxoprolinase-like"/>
</dbReference>
<dbReference type="GO" id="GO:0006749">
    <property type="term" value="P:glutathione metabolic process"/>
    <property type="evidence" value="ECO:0007669"/>
    <property type="project" value="TreeGrafter"/>
</dbReference>
<gene>
    <name evidence="3" type="ORF">KM295_14555</name>
</gene>
<proteinExistence type="predicted"/>
<feature type="compositionally biased region" description="Basic and acidic residues" evidence="1">
    <location>
        <begin position="518"/>
        <end position="533"/>
    </location>
</feature>
<comment type="caution">
    <text evidence="3">The sequence shown here is derived from an EMBL/GenBank/DDBJ whole genome shotgun (WGS) entry which is preliminary data.</text>
</comment>
<evidence type="ECO:0000313" key="3">
    <source>
        <dbReference type="EMBL" id="MCQ4334676.1"/>
    </source>
</evidence>
<dbReference type="AlphaFoldDB" id="A0A9R1D6S9"/>
<dbReference type="GO" id="GO:0017168">
    <property type="term" value="F:5-oxoprolinase (ATP-hydrolyzing) activity"/>
    <property type="evidence" value="ECO:0007669"/>
    <property type="project" value="TreeGrafter"/>
</dbReference>
<evidence type="ECO:0000259" key="2">
    <source>
        <dbReference type="Pfam" id="PF02538"/>
    </source>
</evidence>
<dbReference type="GO" id="GO:0005829">
    <property type="term" value="C:cytosol"/>
    <property type="evidence" value="ECO:0007669"/>
    <property type="project" value="TreeGrafter"/>
</dbReference>